<evidence type="ECO:0000313" key="1">
    <source>
        <dbReference type="EMBL" id="UJO22207.1"/>
    </source>
</evidence>
<dbReference type="Proteomes" id="UP000756132">
    <property type="component" value="Chromosome 9"/>
</dbReference>
<dbReference type="EMBL" id="CP090171">
    <property type="protein sequence ID" value="UJO22207.1"/>
    <property type="molecule type" value="Genomic_DNA"/>
</dbReference>
<keyword evidence="2" id="KW-1185">Reference proteome</keyword>
<dbReference type="KEGG" id="ffu:CLAFUR5_09079"/>
<sequence>MAAATASSTMRDGFRASLRQQLCNEYPYLNRDALEAMLDSLEAGLTKEAPATAASMGRSNLLTLPCELRDMIYELVFKLNGAINKIRFTCDEEDGCNARPTRVPQGSLRLLRASKPIWKSISIHIMLDLRSQLDGTFRLSYEDDDDRSRLIKMGQKQCAMIEKLVLEYAYDRPKVCREKVIFPTCQEAFQTLGLDSLGVKVEALELKEYAEDWDDG</sequence>
<protein>
    <submittedName>
        <fullName evidence="1">Uncharacterized protein</fullName>
    </submittedName>
</protein>
<evidence type="ECO:0000313" key="2">
    <source>
        <dbReference type="Proteomes" id="UP000756132"/>
    </source>
</evidence>
<gene>
    <name evidence="1" type="ORF">CLAFUR5_09079</name>
</gene>
<accession>A0A9Q8PGX3</accession>
<reference evidence="1" key="2">
    <citation type="journal article" date="2022" name="Microb. Genom.">
        <title>A chromosome-scale genome assembly of the tomato pathogen Cladosporium fulvum reveals a compartmentalized genome architecture and the presence of a dispensable chromosome.</title>
        <authorList>
            <person name="Zaccaron A.Z."/>
            <person name="Chen L.H."/>
            <person name="Samaras A."/>
            <person name="Stergiopoulos I."/>
        </authorList>
    </citation>
    <scope>NUCLEOTIDE SEQUENCE</scope>
    <source>
        <strain evidence="1">Race5_Kim</strain>
    </source>
</reference>
<reference evidence="1" key="1">
    <citation type="submission" date="2021-12" db="EMBL/GenBank/DDBJ databases">
        <authorList>
            <person name="Zaccaron A."/>
            <person name="Stergiopoulos I."/>
        </authorList>
    </citation>
    <scope>NUCLEOTIDE SEQUENCE</scope>
    <source>
        <strain evidence="1">Race5_Kim</strain>
    </source>
</reference>
<organism evidence="1 2">
    <name type="scientific">Passalora fulva</name>
    <name type="common">Tomato leaf mold</name>
    <name type="synonym">Cladosporium fulvum</name>
    <dbReference type="NCBI Taxonomy" id="5499"/>
    <lineage>
        <taxon>Eukaryota</taxon>
        <taxon>Fungi</taxon>
        <taxon>Dikarya</taxon>
        <taxon>Ascomycota</taxon>
        <taxon>Pezizomycotina</taxon>
        <taxon>Dothideomycetes</taxon>
        <taxon>Dothideomycetidae</taxon>
        <taxon>Mycosphaerellales</taxon>
        <taxon>Mycosphaerellaceae</taxon>
        <taxon>Fulvia</taxon>
    </lineage>
</organism>
<dbReference type="RefSeq" id="XP_047766573.1">
    <property type="nucleotide sequence ID" value="XM_047908227.1"/>
</dbReference>
<name>A0A9Q8PGX3_PASFU</name>
<proteinExistence type="predicted"/>
<dbReference type="AlphaFoldDB" id="A0A9Q8PGX3"/>
<dbReference type="GeneID" id="71988957"/>